<feature type="domain" description="Symplekin/Pta1 N-terminal" evidence="5">
    <location>
        <begin position="158"/>
        <end position="378"/>
    </location>
</feature>
<evidence type="ECO:0000256" key="1">
    <source>
        <dbReference type="ARBA" id="ARBA00004123"/>
    </source>
</evidence>
<dbReference type="InterPro" id="IPR011989">
    <property type="entry name" value="ARM-like"/>
</dbReference>
<dbReference type="PANTHER" id="PTHR15245:SF20">
    <property type="entry name" value="SYMPLEKIN"/>
    <property type="match status" value="1"/>
</dbReference>
<gene>
    <name evidence="7" type="ORF">Fcan01_06203</name>
</gene>
<keyword evidence="3" id="KW-0539">Nucleus</keyword>
<dbReference type="EMBL" id="LNIX01000002">
    <property type="protein sequence ID" value="OXA60539.1"/>
    <property type="molecule type" value="Genomic_DNA"/>
</dbReference>
<dbReference type="InterPro" id="IPR032460">
    <property type="entry name" value="Symplekin/Pta1_N"/>
</dbReference>
<evidence type="ECO:0000256" key="4">
    <source>
        <dbReference type="SAM" id="MobiDB-lite"/>
    </source>
</evidence>
<evidence type="ECO:0000259" key="6">
    <source>
        <dbReference type="Pfam" id="PF12295"/>
    </source>
</evidence>
<dbReference type="GO" id="GO:0005847">
    <property type="term" value="C:mRNA cleavage and polyadenylation specificity factor complex"/>
    <property type="evidence" value="ECO:0007669"/>
    <property type="project" value="TreeGrafter"/>
</dbReference>
<evidence type="ECO:0000259" key="5">
    <source>
        <dbReference type="Pfam" id="PF11935"/>
    </source>
</evidence>
<reference evidence="7 8" key="1">
    <citation type="submission" date="2015-12" db="EMBL/GenBank/DDBJ databases">
        <title>The genome of Folsomia candida.</title>
        <authorList>
            <person name="Faddeeva A."/>
            <person name="Derks M.F."/>
            <person name="Anvar Y."/>
            <person name="Smit S."/>
            <person name="Van Straalen N."/>
            <person name="Roelofs D."/>
        </authorList>
    </citation>
    <scope>NUCLEOTIDE SEQUENCE [LARGE SCALE GENOMIC DNA]</scope>
    <source>
        <strain evidence="7 8">VU population</strain>
        <tissue evidence="7">Whole body</tissue>
    </source>
</reference>
<dbReference type="InterPro" id="IPR021850">
    <property type="entry name" value="Symplekin/Pta1"/>
</dbReference>
<dbReference type="GO" id="GO:0006397">
    <property type="term" value="P:mRNA processing"/>
    <property type="evidence" value="ECO:0007669"/>
    <property type="project" value="UniProtKB-KW"/>
</dbReference>
<dbReference type="InterPro" id="IPR016024">
    <property type="entry name" value="ARM-type_fold"/>
</dbReference>
<dbReference type="Pfam" id="PF12295">
    <property type="entry name" value="Symplekin_C"/>
    <property type="match status" value="1"/>
</dbReference>
<dbReference type="STRING" id="158441.A0A226ESR2"/>
<dbReference type="AlphaFoldDB" id="A0A226ESR2"/>
<comment type="subcellular location">
    <subcellularLocation>
        <location evidence="1">Nucleus</location>
    </subcellularLocation>
</comment>
<dbReference type="Gene3D" id="1.25.10.10">
    <property type="entry name" value="Leucine-rich Repeat Variant"/>
    <property type="match status" value="1"/>
</dbReference>
<dbReference type="OMA" id="NVRYGIM"/>
<evidence type="ECO:0000256" key="2">
    <source>
        <dbReference type="ARBA" id="ARBA00022664"/>
    </source>
</evidence>
<comment type="caution">
    <text evidence="7">The sequence shown here is derived from an EMBL/GenBank/DDBJ whole genome shotgun (WGS) entry which is preliminary data.</text>
</comment>
<dbReference type="OrthoDB" id="331600at2759"/>
<keyword evidence="2" id="KW-0507">mRNA processing</keyword>
<organism evidence="7 8">
    <name type="scientific">Folsomia candida</name>
    <name type="common">Springtail</name>
    <dbReference type="NCBI Taxonomy" id="158441"/>
    <lineage>
        <taxon>Eukaryota</taxon>
        <taxon>Metazoa</taxon>
        <taxon>Ecdysozoa</taxon>
        <taxon>Arthropoda</taxon>
        <taxon>Hexapoda</taxon>
        <taxon>Collembola</taxon>
        <taxon>Entomobryomorpha</taxon>
        <taxon>Isotomoidea</taxon>
        <taxon>Isotomidae</taxon>
        <taxon>Proisotominae</taxon>
        <taxon>Folsomia</taxon>
    </lineage>
</organism>
<keyword evidence="8" id="KW-1185">Reference proteome</keyword>
<proteinExistence type="predicted"/>
<evidence type="ECO:0000256" key="3">
    <source>
        <dbReference type="ARBA" id="ARBA00023242"/>
    </source>
</evidence>
<accession>A0A226ESR2</accession>
<evidence type="ECO:0000313" key="7">
    <source>
        <dbReference type="EMBL" id="OXA60539.1"/>
    </source>
</evidence>
<sequence>MSHHAGRSAASQFFMEGEYGEEDEDYSGGSSSGGRRTSSSSGLGVMTSRHSSSRIDSGFDATDYQDENEVADLLTKATVTSSEKTKLENLRRVNEIIITKQPALLDNFLNEMLDFQSDNNADVRKYILEFIENACKTDPETIPKVMHNMMMMLQDKCVSVQKKAIQVSGKLFQYTLMWLSKSKTVTDEMEVAWNSVNELKKHILKMIDSDLDGIRTHTVKFIEGVVLLQTATEADSVKREGVFCLDDVPINIKVARPRKLEEDARILFEDLLKFHGSRHATSVNLMTCMGSIIIIAKLRPVFMGRVVTAMEKLNAILPPTLERSQVTSVRKYMKVQLIGLLKHPRAIDYYDNITTLLTDLGASSSELYKSIPNWDEIKAERRKRHRLMNDIDDQVSRKRAKLQEEEKDVPDVIMEDYDDDEDMEKPEEEHTTSNTLSEIEKNVFQKLTPQMAAELVLSSMDRLPDTMPAHFTASFTPIAMAGTESQIRHVSRLLAAQITAFQLGPEAALQAGFTLEEYDEPTKIPTLVSGADNKENKKTLFDSRGIVPIVKRKITKILKLSEITKPLTLEENQKQMLSAVKRILYSPDKLDEIKSRIVCSIAVNSTFDVKFFILKYIQSDIRSHLNLGISWIYSEYCLSQEFIATSIANKTEASLDRYEWTFVNIMRSILDTAADAEKSLFARKLYTESPTIPDKGLDLLKQLCAQSLHATNGMNLLMELALKRPRKLYYLSTLLEFCAHSADEVRSEAVNCVMNLYNTMESMRGVVEDQAVGTYMNSLRFKNPPEILFSDVSGRSDVSKDWSDDLVRACLTLYLQLLSIKNSLIHELAKIYVETTSEVKRSILRYIEQPIRKMGMNAPELMKLLDTFPNGAETLITRIIHLLTDKTLPSAELVTRVRNLYAKRVSDVRFLIPVLNGLSKSEIIAALPKLIKLNPNVVKEVFNRLLGIHTDAKTQHASPITPVDLMVTLHNIEPTKCDVKTVIKATSLCFNESEVYTAEVLAIVINQLLEQSPLPTLLMRTVIQTLALHTKLSGFVMNTLSRLVNKQVWTQPKVWEGFVKCCQRTIPKSIPVLLTLPPPQLQQALTEAPDLMSPIAAHLMSLSDQQRSCLPPMLLNLVLGGSMVKPEYQGYDEYQEVVTVGSVSNGRPISIKDEPGSPRGDGGHDLSIEIKDEIAE</sequence>
<feature type="domain" description="Symplekin C-terminal" evidence="6">
    <location>
        <begin position="907"/>
        <end position="1087"/>
    </location>
</feature>
<dbReference type="InterPro" id="IPR022075">
    <property type="entry name" value="Symplekin_C"/>
</dbReference>
<dbReference type="PANTHER" id="PTHR15245">
    <property type="entry name" value="SYMPLEKIN-RELATED"/>
    <property type="match status" value="1"/>
</dbReference>
<protein>
    <submittedName>
        <fullName evidence="7">Symplekin</fullName>
    </submittedName>
</protein>
<feature type="compositionally biased region" description="Basic and acidic residues" evidence="4">
    <location>
        <begin position="1150"/>
        <end position="1176"/>
    </location>
</feature>
<dbReference type="Proteomes" id="UP000198287">
    <property type="component" value="Unassembled WGS sequence"/>
</dbReference>
<feature type="compositionally biased region" description="Low complexity" evidence="4">
    <location>
        <begin position="27"/>
        <end position="44"/>
    </location>
</feature>
<name>A0A226ESR2_FOLCA</name>
<dbReference type="SUPFAM" id="SSF48371">
    <property type="entry name" value="ARM repeat"/>
    <property type="match status" value="1"/>
</dbReference>
<feature type="region of interest" description="Disordered" evidence="4">
    <location>
        <begin position="1145"/>
        <end position="1176"/>
    </location>
</feature>
<dbReference type="Pfam" id="PF11935">
    <property type="entry name" value="SYMPK_PTA1_N"/>
    <property type="match status" value="1"/>
</dbReference>
<feature type="region of interest" description="Disordered" evidence="4">
    <location>
        <begin position="1"/>
        <end position="60"/>
    </location>
</feature>
<evidence type="ECO:0000313" key="8">
    <source>
        <dbReference type="Proteomes" id="UP000198287"/>
    </source>
</evidence>